<comment type="caution">
    <text evidence="2">The sequence shown here is derived from an EMBL/GenBank/DDBJ whole genome shotgun (WGS) entry which is preliminary data.</text>
</comment>
<evidence type="ECO:0000313" key="2">
    <source>
        <dbReference type="EMBL" id="KAF9464519.1"/>
    </source>
</evidence>
<feature type="chain" id="PRO_5040386664" evidence="1">
    <location>
        <begin position="18"/>
        <end position="177"/>
    </location>
</feature>
<evidence type="ECO:0000256" key="1">
    <source>
        <dbReference type="SAM" id="SignalP"/>
    </source>
</evidence>
<dbReference type="Proteomes" id="UP000807353">
    <property type="component" value="Unassembled WGS sequence"/>
</dbReference>
<proteinExistence type="predicted"/>
<accession>A0A9P5Y995</accession>
<gene>
    <name evidence="2" type="ORF">BDZ94DRAFT_473001</name>
</gene>
<evidence type="ECO:0000313" key="3">
    <source>
        <dbReference type="Proteomes" id="UP000807353"/>
    </source>
</evidence>
<organism evidence="2 3">
    <name type="scientific">Collybia nuda</name>
    <dbReference type="NCBI Taxonomy" id="64659"/>
    <lineage>
        <taxon>Eukaryota</taxon>
        <taxon>Fungi</taxon>
        <taxon>Dikarya</taxon>
        <taxon>Basidiomycota</taxon>
        <taxon>Agaricomycotina</taxon>
        <taxon>Agaricomycetes</taxon>
        <taxon>Agaricomycetidae</taxon>
        <taxon>Agaricales</taxon>
        <taxon>Tricholomatineae</taxon>
        <taxon>Clitocybaceae</taxon>
        <taxon>Collybia</taxon>
    </lineage>
</organism>
<dbReference type="OrthoDB" id="2986192at2759"/>
<name>A0A9P5Y995_9AGAR</name>
<protein>
    <submittedName>
        <fullName evidence="2">Uncharacterized protein</fullName>
    </submittedName>
</protein>
<dbReference type="EMBL" id="MU150253">
    <property type="protein sequence ID" value="KAF9464519.1"/>
    <property type="molecule type" value="Genomic_DNA"/>
</dbReference>
<reference evidence="2" key="1">
    <citation type="submission" date="2020-11" db="EMBL/GenBank/DDBJ databases">
        <authorList>
            <consortium name="DOE Joint Genome Institute"/>
            <person name="Ahrendt S."/>
            <person name="Riley R."/>
            <person name="Andreopoulos W."/>
            <person name="Labutti K."/>
            <person name="Pangilinan J."/>
            <person name="Ruiz-Duenas F.J."/>
            <person name="Barrasa J.M."/>
            <person name="Sanchez-Garcia M."/>
            <person name="Camarero S."/>
            <person name="Miyauchi S."/>
            <person name="Serrano A."/>
            <person name="Linde D."/>
            <person name="Babiker R."/>
            <person name="Drula E."/>
            <person name="Ayuso-Fernandez I."/>
            <person name="Pacheco R."/>
            <person name="Padilla G."/>
            <person name="Ferreira P."/>
            <person name="Barriuso J."/>
            <person name="Kellner H."/>
            <person name="Castanera R."/>
            <person name="Alfaro M."/>
            <person name="Ramirez L."/>
            <person name="Pisabarro A.G."/>
            <person name="Kuo A."/>
            <person name="Tritt A."/>
            <person name="Lipzen A."/>
            <person name="He G."/>
            <person name="Yan M."/>
            <person name="Ng V."/>
            <person name="Cullen D."/>
            <person name="Martin F."/>
            <person name="Rosso M.-N."/>
            <person name="Henrissat B."/>
            <person name="Hibbett D."/>
            <person name="Martinez A.T."/>
            <person name="Grigoriev I.V."/>
        </authorList>
    </citation>
    <scope>NUCLEOTIDE SEQUENCE</scope>
    <source>
        <strain evidence="2">CBS 247.69</strain>
    </source>
</reference>
<keyword evidence="1" id="KW-0732">Signal</keyword>
<feature type="signal peptide" evidence="1">
    <location>
        <begin position="1"/>
        <end position="17"/>
    </location>
</feature>
<dbReference type="AlphaFoldDB" id="A0A9P5Y995"/>
<sequence>MKSIILYLISGAAAVLASTLNIIEPFGECGGDIKGVCALETQCTGGTPSFCIPSKFFSNSSIKYKEVTGYGEPTASLVPTKANVDIGPVFVACTDHNFLGICSTLAVGCGICYGLDSVFTHSISSISMITTSIGCNFWVNSNCIGDGINIDSGAIYDLAATNYNDRTVAFSCYFTGR</sequence>
<keyword evidence="3" id="KW-1185">Reference proteome</keyword>